<dbReference type="Pfam" id="PF03372">
    <property type="entry name" value="Exo_endo_phos"/>
    <property type="match status" value="1"/>
</dbReference>
<dbReference type="SUPFAM" id="SSF56219">
    <property type="entry name" value="DNase I-like"/>
    <property type="match status" value="1"/>
</dbReference>
<dbReference type="GO" id="GO:0004527">
    <property type="term" value="F:exonuclease activity"/>
    <property type="evidence" value="ECO:0007669"/>
    <property type="project" value="UniProtKB-KW"/>
</dbReference>
<evidence type="ECO:0000256" key="1">
    <source>
        <dbReference type="SAM" id="Phobius"/>
    </source>
</evidence>
<keyword evidence="1" id="KW-0812">Transmembrane</keyword>
<organism evidence="3 4">
    <name type="scientific">Nocardiopsis aegyptia</name>
    <dbReference type="NCBI Taxonomy" id="220378"/>
    <lineage>
        <taxon>Bacteria</taxon>
        <taxon>Bacillati</taxon>
        <taxon>Actinomycetota</taxon>
        <taxon>Actinomycetes</taxon>
        <taxon>Streptosporangiales</taxon>
        <taxon>Nocardiopsidaceae</taxon>
        <taxon>Nocardiopsis</taxon>
    </lineage>
</organism>
<reference evidence="3 4" key="1">
    <citation type="submission" date="2020-07" db="EMBL/GenBank/DDBJ databases">
        <title>Sequencing the genomes of 1000 actinobacteria strains.</title>
        <authorList>
            <person name="Klenk H.-P."/>
        </authorList>
    </citation>
    <scope>NUCLEOTIDE SEQUENCE [LARGE SCALE GENOMIC DNA]</scope>
    <source>
        <strain evidence="3 4">DSM 44442</strain>
    </source>
</reference>
<protein>
    <submittedName>
        <fullName evidence="3">Endonuclease/exonuclease/phosphatase (EEP) superfamily protein YafD</fullName>
    </submittedName>
</protein>
<keyword evidence="1" id="KW-0472">Membrane</keyword>
<proteinExistence type="predicted"/>
<dbReference type="InterPro" id="IPR005135">
    <property type="entry name" value="Endo/exonuclease/phosphatase"/>
</dbReference>
<keyword evidence="3" id="KW-0540">Nuclease</keyword>
<dbReference type="GO" id="GO:0004519">
    <property type="term" value="F:endonuclease activity"/>
    <property type="evidence" value="ECO:0007669"/>
    <property type="project" value="UniProtKB-KW"/>
</dbReference>
<sequence>MPTRPSSPASAPPPRRRWVTVLCALAATGFLAFAALRVFGLEQGFPLVPLLAYTPYVLPAALVALIGTALLRRLLPSAALLLALAVLAAVVVPRALPSGSDDDGGGSAGTELRLLSLNTHFGHASAEAVVDLVREYDVQVLSLQEVTPELAADLSAAGLDDLLPHAVDHSAPAAAGGSVHAVHPLTDLGDPGRDLGSLAMPRAGMDVPGHAAGVEVTSVHPMSPRRPSSMAAWRDAHRALPEAGGDGPVMILAGDFNATLDHAELRSVLDTGYADAAADTGDGLTGTWPVDGPPLPRVTLDHILVDTRAGIEDFTAVDVRGTTHRALFVEISLPGA</sequence>
<dbReference type="Gene3D" id="3.60.10.10">
    <property type="entry name" value="Endonuclease/exonuclease/phosphatase"/>
    <property type="match status" value="1"/>
</dbReference>
<keyword evidence="1" id="KW-1133">Transmembrane helix</keyword>
<feature type="domain" description="Endonuclease/exonuclease/phosphatase" evidence="2">
    <location>
        <begin position="115"/>
        <end position="314"/>
    </location>
</feature>
<dbReference type="InterPro" id="IPR036691">
    <property type="entry name" value="Endo/exonu/phosph_ase_sf"/>
</dbReference>
<keyword evidence="3" id="KW-0269">Exonuclease</keyword>
<feature type="transmembrane region" description="Helical" evidence="1">
    <location>
        <begin position="78"/>
        <end position="96"/>
    </location>
</feature>
<feature type="transmembrane region" description="Helical" evidence="1">
    <location>
        <begin position="50"/>
        <end position="71"/>
    </location>
</feature>
<dbReference type="Proteomes" id="UP000572051">
    <property type="component" value="Unassembled WGS sequence"/>
</dbReference>
<dbReference type="EMBL" id="JACCFS010000001">
    <property type="protein sequence ID" value="NYJ36732.1"/>
    <property type="molecule type" value="Genomic_DNA"/>
</dbReference>
<accession>A0A7Z0ERU2</accession>
<gene>
    <name evidence="3" type="ORF">HNR10_004613</name>
</gene>
<keyword evidence="3" id="KW-0255">Endonuclease</keyword>
<dbReference type="RefSeq" id="WP_179826859.1">
    <property type="nucleotide sequence ID" value="NZ_JACCFS010000001.1"/>
</dbReference>
<evidence type="ECO:0000259" key="2">
    <source>
        <dbReference type="Pfam" id="PF03372"/>
    </source>
</evidence>
<evidence type="ECO:0000313" key="4">
    <source>
        <dbReference type="Proteomes" id="UP000572051"/>
    </source>
</evidence>
<keyword evidence="3" id="KW-0378">Hydrolase</keyword>
<keyword evidence="4" id="KW-1185">Reference proteome</keyword>
<evidence type="ECO:0000313" key="3">
    <source>
        <dbReference type="EMBL" id="NYJ36732.1"/>
    </source>
</evidence>
<comment type="caution">
    <text evidence="3">The sequence shown here is derived from an EMBL/GenBank/DDBJ whole genome shotgun (WGS) entry which is preliminary data.</text>
</comment>
<dbReference type="AlphaFoldDB" id="A0A7Z0ERU2"/>
<name>A0A7Z0ERU2_9ACTN</name>